<dbReference type="Gene3D" id="2.60.40.1320">
    <property type="entry name" value="SRS domain"/>
    <property type="match status" value="1"/>
</dbReference>
<feature type="compositionally biased region" description="Pro residues" evidence="1">
    <location>
        <begin position="147"/>
        <end position="160"/>
    </location>
</feature>
<evidence type="ECO:0000313" key="4">
    <source>
        <dbReference type="EMBL" id="PHJ21903.1"/>
    </source>
</evidence>
<evidence type="ECO:0000256" key="2">
    <source>
        <dbReference type="SAM" id="SignalP"/>
    </source>
</evidence>
<evidence type="ECO:0000256" key="1">
    <source>
        <dbReference type="SAM" id="MobiDB-lite"/>
    </source>
</evidence>
<gene>
    <name evidence="4" type="ORF">CSUI_004247</name>
</gene>
<protein>
    <recommendedName>
        <fullName evidence="3">SRS domain-containing protein</fullName>
    </recommendedName>
</protein>
<dbReference type="RefSeq" id="XP_067923582.1">
    <property type="nucleotide sequence ID" value="XM_068064440.1"/>
</dbReference>
<dbReference type="Proteomes" id="UP000221165">
    <property type="component" value="Unassembled WGS sequence"/>
</dbReference>
<dbReference type="InterPro" id="IPR007226">
    <property type="entry name" value="SRS_dom"/>
</dbReference>
<dbReference type="EMBL" id="MIGC01001953">
    <property type="protein sequence ID" value="PHJ21903.1"/>
    <property type="molecule type" value="Genomic_DNA"/>
</dbReference>
<keyword evidence="5" id="KW-1185">Reference proteome</keyword>
<comment type="caution">
    <text evidence="4">The sequence shown here is derived from an EMBL/GenBank/DDBJ whole genome shotgun (WGS) entry which is preliminary data.</text>
</comment>
<dbReference type="SUPFAM" id="SSF74877">
    <property type="entry name" value="Major surface antigen p30, SAG1"/>
    <property type="match status" value="1"/>
</dbReference>
<name>A0A2C6L299_9APIC</name>
<organism evidence="4 5">
    <name type="scientific">Cystoisospora suis</name>
    <dbReference type="NCBI Taxonomy" id="483139"/>
    <lineage>
        <taxon>Eukaryota</taxon>
        <taxon>Sar</taxon>
        <taxon>Alveolata</taxon>
        <taxon>Apicomplexa</taxon>
        <taxon>Conoidasida</taxon>
        <taxon>Coccidia</taxon>
        <taxon>Eucoccidiorida</taxon>
        <taxon>Eimeriorina</taxon>
        <taxon>Sarcocystidae</taxon>
        <taxon>Cystoisospora</taxon>
    </lineage>
</organism>
<evidence type="ECO:0000259" key="3">
    <source>
        <dbReference type="Pfam" id="PF04092"/>
    </source>
</evidence>
<dbReference type="GO" id="GO:0016020">
    <property type="term" value="C:membrane"/>
    <property type="evidence" value="ECO:0007669"/>
    <property type="project" value="InterPro"/>
</dbReference>
<accession>A0A2C6L299</accession>
<feature type="signal peptide" evidence="2">
    <location>
        <begin position="1"/>
        <end position="21"/>
    </location>
</feature>
<dbReference type="GeneID" id="94427651"/>
<evidence type="ECO:0000313" key="5">
    <source>
        <dbReference type="Proteomes" id="UP000221165"/>
    </source>
</evidence>
<feature type="chain" id="PRO_5012044623" description="SRS domain-containing protein" evidence="2">
    <location>
        <begin position="22"/>
        <end position="237"/>
    </location>
</feature>
<reference evidence="4 5" key="1">
    <citation type="journal article" date="2017" name="Int. J. Parasitol.">
        <title>The genome of the protozoan parasite Cystoisospora suis and a reverse vaccinology approach to identify vaccine candidates.</title>
        <authorList>
            <person name="Palmieri N."/>
            <person name="Shrestha A."/>
            <person name="Ruttkowski B."/>
            <person name="Beck T."/>
            <person name="Vogl C."/>
            <person name="Tomley F."/>
            <person name="Blake D.P."/>
            <person name="Joachim A."/>
        </authorList>
    </citation>
    <scope>NUCLEOTIDE SEQUENCE [LARGE SCALE GENOMIC DNA]</scope>
    <source>
        <strain evidence="4 5">Wien I</strain>
    </source>
</reference>
<dbReference type="VEuPathDB" id="ToxoDB:CSUI_004247"/>
<proteinExistence type="predicted"/>
<feature type="region of interest" description="Disordered" evidence="1">
    <location>
        <begin position="147"/>
        <end position="175"/>
    </location>
</feature>
<sequence>MRCRTTGLLAPLCLGAALTGATRNFRFPGIWVLADPGLSGKDPTACTAELPEVTLNAMLNDPLTFSCPSGSTLKPDGAMETAAPTACTEAACPTETLLFNLGIAATLSSAAGKRETGQLLKYTFQVTKLPSVNTILYYICQIPAPGSPTPSPAPPDPAHPGPSAQRLSRADEDGPAARKECRVKIAVPAQQAPASSTPAPPASFTSAASSSALYSSILVSSGALCLSLGTATTWVWA</sequence>
<keyword evidence="2" id="KW-0732">Signal</keyword>
<dbReference type="InterPro" id="IPR036755">
    <property type="entry name" value="SRS_dom_sf"/>
</dbReference>
<feature type="domain" description="SRS" evidence="3">
    <location>
        <begin position="50"/>
        <end position="187"/>
    </location>
</feature>
<dbReference type="Pfam" id="PF04092">
    <property type="entry name" value="SAG"/>
    <property type="match status" value="1"/>
</dbReference>
<dbReference type="AlphaFoldDB" id="A0A2C6L299"/>